<reference evidence="2" key="1">
    <citation type="journal article" date="2022" name="Mol. Ecol. Resour.">
        <title>The genomes of chicory, endive, great burdock and yacon provide insights into Asteraceae palaeo-polyploidization history and plant inulin production.</title>
        <authorList>
            <person name="Fan W."/>
            <person name="Wang S."/>
            <person name="Wang H."/>
            <person name="Wang A."/>
            <person name="Jiang F."/>
            <person name="Liu H."/>
            <person name="Zhao H."/>
            <person name="Xu D."/>
            <person name="Zhang Y."/>
        </authorList>
    </citation>
    <scope>NUCLEOTIDE SEQUENCE [LARGE SCALE GENOMIC DNA]</scope>
    <source>
        <strain evidence="2">cv. Yunnan</strain>
    </source>
</reference>
<evidence type="ECO:0000313" key="1">
    <source>
        <dbReference type="EMBL" id="KAI3704493.1"/>
    </source>
</evidence>
<proteinExistence type="predicted"/>
<gene>
    <name evidence="1" type="ORF">L1987_74714</name>
</gene>
<reference evidence="1 2" key="2">
    <citation type="journal article" date="2022" name="Mol. Ecol. Resour.">
        <title>The genomes of chicory, endive, great burdock and yacon provide insights into Asteraceae paleo-polyploidization history and plant inulin production.</title>
        <authorList>
            <person name="Fan W."/>
            <person name="Wang S."/>
            <person name="Wang H."/>
            <person name="Wang A."/>
            <person name="Jiang F."/>
            <person name="Liu H."/>
            <person name="Zhao H."/>
            <person name="Xu D."/>
            <person name="Zhang Y."/>
        </authorList>
    </citation>
    <scope>NUCLEOTIDE SEQUENCE [LARGE SCALE GENOMIC DNA]</scope>
    <source>
        <strain evidence="2">cv. Yunnan</strain>
        <tissue evidence="1">Leaves</tissue>
    </source>
</reference>
<evidence type="ECO:0000313" key="2">
    <source>
        <dbReference type="Proteomes" id="UP001056120"/>
    </source>
</evidence>
<dbReference type="Proteomes" id="UP001056120">
    <property type="component" value="Linkage Group LG25"/>
</dbReference>
<name>A0ACB9A528_9ASTR</name>
<keyword evidence="2" id="KW-1185">Reference proteome</keyword>
<dbReference type="EMBL" id="CM042042">
    <property type="protein sequence ID" value="KAI3704493.1"/>
    <property type="molecule type" value="Genomic_DNA"/>
</dbReference>
<protein>
    <submittedName>
        <fullName evidence="1">Uncharacterized protein</fullName>
    </submittedName>
</protein>
<sequence>MYCAKCIELEDLKAIGLQPYELEHLELQLDTNKSSDHVSFVDALLWCCRPQSLTISFCYGDFEVQSDFVKFTYEKLLEQEDEGHTSIQIVSPSPRPLMALLPGGKTITFIKEKGALG</sequence>
<accession>A0ACB9A528</accession>
<organism evidence="1 2">
    <name type="scientific">Smallanthus sonchifolius</name>
    <dbReference type="NCBI Taxonomy" id="185202"/>
    <lineage>
        <taxon>Eukaryota</taxon>
        <taxon>Viridiplantae</taxon>
        <taxon>Streptophyta</taxon>
        <taxon>Embryophyta</taxon>
        <taxon>Tracheophyta</taxon>
        <taxon>Spermatophyta</taxon>
        <taxon>Magnoliopsida</taxon>
        <taxon>eudicotyledons</taxon>
        <taxon>Gunneridae</taxon>
        <taxon>Pentapetalae</taxon>
        <taxon>asterids</taxon>
        <taxon>campanulids</taxon>
        <taxon>Asterales</taxon>
        <taxon>Asteraceae</taxon>
        <taxon>Asteroideae</taxon>
        <taxon>Heliantheae alliance</taxon>
        <taxon>Millerieae</taxon>
        <taxon>Smallanthus</taxon>
    </lineage>
</organism>
<comment type="caution">
    <text evidence="1">The sequence shown here is derived from an EMBL/GenBank/DDBJ whole genome shotgun (WGS) entry which is preliminary data.</text>
</comment>